<organism evidence="6 7">
    <name type="scientific">Vandammella animalimorsus</name>
    <dbReference type="NCBI Taxonomy" id="2029117"/>
    <lineage>
        <taxon>Bacteria</taxon>
        <taxon>Pseudomonadati</taxon>
        <taxon>Pseudomonadota</taxon>
        <taxon>Betaproteobacteria</taxon>
        <taxon>Burkholderiales</taxon>
        <taxon>Comamonadaceae</taxon>
        <taxon>Vandammella</taxon>
    </lineage>
</organism>
<dbReference type="Gene3D" id="3.90.700.10">
    <property type="entry name" value="Succinate dehydrogenase/fumarate reductase flavoprotein, catalytic domain"/>
    <property type="match status" value="1"/>
</dbReference>
<evidence type="ECO:0000313" key="7">
    <source>
        <dbReference type="Proteomes" id="UP000275180"/>
    </source>
</evidence>
<dbReference type="PANTHER" id="PTHR43400:SF10">
    <property type="entry name" value="3-OXOSTEROID 1-DEHYDROGENASE"/>
    <property type="match status" value="1"/>
</dbReference>
<protein>
    <submittedName>
        <fullName evidence="6">FAD-dependent oxidoreductase</fullName>
    </submittedName>
</protein>
<keyword evidence="4" id="KW-0560">Oxidoreductase</keyword>
<evidence type="ECO:0000256" key="2">
    <source>
        <dbReference type="ARBA" id="ARBA00022630"/>
    </source>
</evidence>
<dbReference type="AlphaFoldDB" id="A0A3M6RJI0"/>
<gene>
    <name evidence="6" type="ORF">EBQ34_07780</name>
</gene>
<dbReference type="Pfam" id="PF00890">
    <property type="entry name" value="FAD_binding_2"/>
    <property type="match status" value="1"/>
</dbReference>
<evidence type="ECO:0000256" key="4">
    <source>
        <dbReference type="ARBA" id="ARBA00023002"/>
    </source>
</evidence>
<dbReference type="InterPro" id="IPR027477">
    <property type="entry name" value="Succ_DH/fumarate_Rdtase_cat_sf"/>
</dbReference>
<dbReference type="PRINTS" id="PR00411">
    <property type="entry name" value="PNDRDTASEI"/>
</dbReference>
<feature type="domain" description="FAD-dependent oxidoreductase 2 FAD-binding" evidence="5">
    <location>
        <begin position="17"/>
        <end position="553"/>
    </location>
</feature>
<dbReference type="SUPFAM" id="SSF51905">
    <property type="entry name" value="FAD/NAD(P)-binding domain"/>
    <property type="match status" value="1"/>
</dbReference>
<dbReference type="RefSeq" id="WP_122244931.1">
    <property type="nucleotide sequence ID" value="NZ_RDQJ01000009.1"/>
</dbReference>
<dbReference type="PANTHER" id="PTHR43400">
    <property type="entry name" value="FUMARATE REDUCTASE"/>
    <property type="match status" value="1"/>
</dbReference>
<dbReference type="GO" id="GO:0008202">
    <property type="term" value="P:steroid metabolic process"/>
    <property type="evidence" value="ECO:0007669"/>
    <property type="project" value="UniProtKB-ARBA"/>
</dbReference>
<dbReference type="Proteomes" id="UP000275180">
    <property type="component" value="Unassembled WGS sequence"/>
</dbReference>
<evidence type="ECO:0000259" key="5">
    <source>
        <dbReference type="Pfam" id="PF00890"/>
    </source>
</evidence>
<dbReference type="OrthoDB" id="9813348at2"/>
<dbReference type="GO" id="GO:0016491">
    <property type="term" value="F:oxidoreductase activity"/>
    <property type="evidence" value="ECO:0007669"/>
    <property type="project" value="UniProtKB-KW"/>
</dbReference>
<keyword evidence="3" id="KW-0274">FAD</keyword>
<evidence type="ECO:0000256" key="3">
    <source>
        <dbReference type="ARBA" id="ARBA00022827"/>
    </source>
</evidence>
<reference evidence="6 7" key="1">
    <citation type="submission" date="2018-10" db="EMBL/GenBank/DDBJ databases">
        <title>Comamonadaceae CDC group NO-1 genome sequencing and assembly.</title>
        <authorList>
            <person name="Bernier A.-M."/>
            <person name="Bernard K."/>
        </authorList>
    </citation>
    <scope>NUCLEOTIDE SEQUENCE [LARGE SCALE GENOMIC DNA]</scope>
    <source>
        <strain evidence="6 7">NML180582</strain>
    </source>
</reference>
<evidence type="ECO:0000313" key="6">
    <source>
        <dbReference type="EMBL" id="RMX15018.1"/>
    </source>
</evidence>
<comment type="caution">
    <text evidence="6">The sequence shown here is derived from an EMBL/GenBank/DDBJ whole genome shotgun (WGS) entry which is preliminary data.</text>
</comment>
<keyword evidence="2" id="KW-0285">Flavoprotein</keyword>
<sequence>MPATSSISAATAAHNWDVIVVGSGAGGMAAAIAAKRHGLSVLLLEKHHQIGGSTALSGGAIWAPLNDHSAQAGHPDDPQAVRQYLDQVVQCAAEPALREAFLQAAPQAMRVLQQAGLQLKARTDCPDYYPDLPGAGMGGRTLDPAEFDARQLGRRFTELRDPLAQFMVLGGMMVTLADAKNLLSATRSWTAFKACLPLLLRYAKDRLQGHHRGTRLVLGNALAGQLFAMLLKHQVDYRLNTKALELQRSPGSTRIDHVLTQRDGQIVALHARRGIVLATGGFAWHGALRTQHYPQPSGPYSMAPEQNTGDGITMALASGAAWGRCAAGPALWAPVSLWQLADGQVIRYPHLVWDRAKPGLMAVNSAGRRFVNEATSYHEFVRAMYASPEPAIPAYLICDHHFMERWGLGLALPGGRPRQHLITQGYLYQAPSLAELARMLGLPPAALQASAARFDGYAQSGHDPEFGKGANAYNRYLGDPAQQPNACLGPLRTAPFYAVKVFPGDIGTAQGLAINGHAQVLDTQGQPLPGLYAAGNDAGSVFGGEYPAAGITLGPAMTFGWLAAQHMARHPPGPTAA</sequence>
<dbReference type="InterPro" id="IPR036188">
    <property type="entry name" value="FAD/NAD-bd_sf"/>
</dbReference>
<dbReference type="InterPro" id="IPR050315">
    <property type="entry name" value="FAD-oxidoreductase_2"/>
</dbReference>
<dbReference type="EMBL" id="RDQJ01000009">
    <property type="protein sequence ID" value="RMX15018.1"/>
    <property type="molecule type" value="Genomic_DNA"/>
</dbReference>
<dbReference type="InterPro" id="IPR003953">
    <property type="entry name" value="FAD-dep_OxRdtase_2_FAD-bd"/>
</dbReference>
<dbReference type="SUPFAM" id="SSF56425">
    <property type="entry name" value="Succinate dehydrogenase/fumarate reductase flavoprotein, catalytic domain"/>
    <property type="match status" value="1"/>
</dbReference>
<evidence type="ECO:0000256" key="1">
    <source>
        <dbReference type="ARBA" id="ARBA00001974"/>
    </source>
</evidence>
<dbReference type="Gene3D" id="3.50.50.60">
    <property type="entry name" value="FAD/NAD(P)-binding domain"/>
    <property type="match status" value="2"/>
</dbReference>
<name>A0A3M6RJI0_9BURK</name>
<comment type="cofactor">
    <cofactor evidence="1">
        <name>FAD</name>
        <dbReference type="ChEBI" id="CHEBI:57692"/>
    </cofactor>
</comment>
<proteinExistence type="predicted"/>
<accession>A0A3M6RJI0</accession>